<keyword evidence="4" id="KW-1185">Reference proteome</keyword>
<dbReference type="EMBL" id="KZ819607">
    <property type="protein sequence ID" value="PWN31862.1"/>
    <property type="molecule type" value="Genomic_DNA"/>
</dbReference>
<keyword evidence="2" id="KW-0472">Membrane</keyword>
<sequence length="141" mass="15571">MSAQTQQNLEKDANKAKNEAQHNLKDAYEKGVAEAKDLEGRAADAAKRGEKKAHKAYDDTSKQVSQYWSTFSSDPKYWLPTLGFINVALVAGVGIFAYNNQNEVKSWDRRLVSAVSVGVLSLFGGEAYLATQKAREQTGRK</sequence>
<protein>
    <submittedName>
        <fullName evidence="3">Uncharacterized protein</fullName>
    </submittedName>
</protein>
<evidence type="ECO:0000313" key="3">
    <source>
        <dbReference type="EMBL" id="PWN31862.1"/>
    </source>
</evidence>
<dbReference type="InParanoid" id="A0A316V326"/>
<dbReference type="Proteomes" id="UP000245771">
    <property type="component" value="Unassembled WGS sequence"/>
</dbReference>
<accession>A0A316V326</accession>
<dbReference type="AlphaFoldDB" id="A0A316V326"/>
<feature type="compositionally biased region" description="Basic and acidic residues" evidence="1">
    <location>
        <begin position="9"/>
        <end position="48"/>
    </location>
</feature>
<gene>
    <name evidence="3" type="ORF">FA14DRAFT_182649</name>
</gene>
<dbReference type="RefSeq" id="XP_025352164.1">
    <property type="nucleotide sequence ID" value="XM_025501232.1"/>
</dbReference>
<dbReference type="OrthoDB" id="2553651at2759"/>
<feature type="transmembrane region" description="Helical" evidence="2">
    <location>
        <begin position="111"/>
        <end position="131"/>
    </location>
</feature>
<keyword evidence="2" id="KW-0812">Transmembrane</keyword>
<reference evidence="3 4" key="1">
    <citation type="journal article" date="2018" name="Mol. Biol. Evol.">
        <title>Broad Genomic Sampling Reveals a Smut Pathogenic Ancestry of the Fungal Clade Ustilaginomycotina.</title>
        <authorList>
            <person name="Kijpornyongpan T."/>
            <person name="Mondo S.J."/>
            <person name="Barry K."/>
            <person name="Sandor L."/>
            <person name="Lee J."/>
            <person name="Lipzen A."/>
            <person name="Pangilinan J."/>
            <person name="LaButti K."/>
            <person name="Hainaut M."/>
            <person name="Henrissat B."/>
            <person name="Grigoriev I.V."/>
            <person name="Spatafora J.W."/>
            <person name="Aime M.C."/>
        </authorList>
    </citation>
    <scope>NUCLEOTIDE SEQUENCE [LARGE SCALE GENOMIC DNA]</scope>
    <source>
        <strain evidence="3 4">MCA 3882</strain>
    </source>
</reference>
<feature type="region of interest" description="Disordered" evidence="1">
    <location>
        <begin position="1"/>
        <end position="63"/>
    </location>
</feature>
<organism evidence="3 4">
    <name type="scientific">Meira miltonrushii</name>
    <dbReference type="NCBI Taxonomy" id="1280837"/>
    <lineage>
        <taxon>Eukaryota</taxon>
        <taxon>Fungi</taxon>
        <taxon>Dikarya</taxon>
        <taxon>Basidiomycota</taxon>
        <taxon>Ustilaginomycotina</taxon>
        <taxon>Exobasidiomycetes</taxon>
        <taxon>Exobasidiales</taxon>
        <taxon>Brachybasidiaceae</taxon>
        <taxon>Meira</taxon>
    </lineage>
</organism>
<evidence type="ECO:0000313" key="4">
    <source>
        <dbReference type="Proteomes" id="UP000245771"/>
    </source>
</evidence>
<keyword evidence="2" id="KW-1133">Transmembrane helix</keyword>
<evidence type="ECO:0000256" key="2">
    <source>
        <dbReference type="SAM" id="Phobius"/>
    </source>
</evidence>
<evidence type="ECO:0000256" key="1">
    <source>
        <dbReference type="SAM" id="MobiDB-lite"/>
    </source>
</evidence>
<dbReference type="GeneID" id="37023013"/>
<name>A0A316V326_9BASI</name>
<feature type="transmembrane region" description="Helical" evidence="2">
    <location>
        <begin position="77"/>
        <end position="99"/>
    </location>
</feature>
<proteinExistence type="predicted"/>
<dbReference type="STRING" id="1280837.A0A316V326"/>